<comment type="caution">
    <text evidence="4">The sequence shown here is derived from an EMBL/GenBank/DDBJ whole genome shotgun (WGS) entry which is preliminary data.</text>
</comment>
<reference evidence="4 5" key="1">
    <citation type="submission" date="2016-12" db="EMBL/GenBank/DDBJ databases">
        <title>The draft genome sequence of Actinophytocola xinjiangensis.</title>
        <authorList>
            <person name="Wang W."/>
            <person name="Yuan L."/>
        </authorList>
    </citation>
    <scope>NUCLEOTIDE SEQUENCE [LARGE SCALE GENOMIC DNA]</scope>
    <source>
        <strain evidence="4 5">CGMCC 4.4663</strain>
    </source>
</reference>
<dbReference type="PANTHER" id="PTHR43156:SF2">
    <property type="entry name" value="STAGE II SPORULATION PROTEIN E"/>
    <property type="match status" value="1"/>
</dbReference>
<dbReference type="Pfam" id="PF01590">
    <property type="entry name" value="GAF"/>
    <property type="match status" value="1"/>
</dbReference>
<dbReference type="EMBL" id="MSIF01000001">
    <property type="protein sequence ID" value="OLF14410.1"/>
    <property type="molecule type" value="Genomic_DNA"/>
</dbReference>
<dbReference type="SMART" id="SM00331">
    <property type="entry name" value="PP2C_SIG"/>
    <property type="match status" value="1"/>
</dbReference>
<dbReference type="Proteomes" id="UP000185696">
    <property type="component" value="Unassembled WGS sequence"/>
</dbReference>
<dbReference type="Pfam" id="PF07228">
    <property type="entry name" value="SpoIIE"/>
    <property type="match status" value="1"/>
</dbReference>
<sequence length="410" mass="43387">MSKPASRANGAQERLSRIELVTDTALAHVELEDMQRELLERVLELLEADSAVVLMNDTLAGGLTPTVVIGLNEDLSDDVQVSIGRGFAGMVADRKGPVMLDQVDESTLLDRRLVERGVRCLLGVPMLAEGQVIGVLYVGSVTSRIFTDDDINLLQVAADRIALATQVASSRAERAAAKALHRSLLPARLPAVPGFSLAGRYLPGGDNGVGGDWYDAFTLPSGRLGLVIGDVVGHGLRAAVIMGRMRSVVRAYALETEDPAVVLEKLDSKLTHFEPGAMATAAYAVFDPGTHRLEISLAGHPPPVVCRPGTLGTVADIPPDLPVGTGLAPRRRRNHVLDVEPGGVVCLYTDGLVERRNASIDEGMGHLCDAVTVETADSVCTTVMDKLVAGHTPGDDIAVVVLCRDPAAEI</sequence>
<gene>
    <name evidence="4" type="ORF">BLA60_04625</name>
</gene>
<dbReference type="SUPFAM" id="SSF81606">
    <property type="entry name" value="PP2C-like"/>
    <property type="match status" value="1"/>
</dbReference>
<dbReference type="AlphaFoldDB" id="A0A7Z1B179"/>
<accession>A0A7Z1B179</accession>
<evidence type="ECO:0000313" key="4">
    <source>
        <dbReference type="EMBL" id="OLF14410.1"/>
    </source>
</evidence>
<dbReference type="SMART" id="SM00065">
    <property type="entry name" value="GAF"/>
    <property type="match status" value="1"/>
</dbReference>
<dbReference type="InterPro" id="IPR029016">
    <property type="entry name" value="GAF-like_dom_sf"/>
</dbReference>
<dbReference type="PANTHER" id="PTHR43156">
    <property type="entry name" value="STAGE II SPORULATION PROTEIN E-RELATED"/>
    <property type="match status" value="1"/>
</dbReference>
<dbReference type="RefSeq" id="WP_075131358.1">
    <property type="nucleotide sequence ID" value="NZ_MSIF01000001.1"/>
</dbReference>
<proteinExistence type="predicted"/>
<keyword evidence="1" id="KW-0378">Hydrolase</keyword>
<dbReference type="GO" id="GO:0016791">
    <property type="term" value="F:phosphatase activity"/>
    <property type="evidence" value="ECO:0007669"/>
    <property type="project" value="TreeGrafter"/>
</dbReference>
<dbReference type="SUPFAM" id="SSF55781">
    <property type="entry name" value="GAF domain-like"/>
    <property type="match status" value="1"/>
</dbReference>
<feature type="domain" description="GAF" evidence="2">
    <location>
        <begin position="30"/>
        <end position="175"/>
    </location>
</feature>
<organism evidence="4 5">
    <name type="scientific">Actinophytocola xinjiangensis</name>
    <dbReference type="NCBI Taxonomy" id="485602"/>
    <lineage>
        <taxon>Bacteria</taxon>
        <taxon>Bacillati</taxon>
        <taxon>Actinomycetota</taxon>
        <taxon>Actinomycetes</taxon>
        <taxon>Pseudonocardiales</taxon>
        <taxon>Pseudonocardiaceae</taxon>
    </lineage>
</organism>
<evidence type="ECO:0000256" key="1">
    <source>
        <dbReference type="ARBA" id="ARBA00022801"/>
    </source>
</evidence>
<dbReference type="OrthoDB" id="118142at2"/>
<dbReference type="InterPro" id="IPR052016">
    <property type="entry name" value="Bact_Sigma-Reg"/>
</dbReference>
<dbReference type="InterPro" id="IPR036457">
    <property type="entry name" value="PPM-type-like_dom_sf"/>
</dbReference>
<name>A0A7Z1B179_9PSEU</name>
<dbReference type="InterPro" id="IPR003018">
    <property type="entry name" value="GAF"/>
</dbReference>
<evidence type="ECO:0000313" key="5">
    <source>
        <dbReference type="Proteomes" id="UP000185696"/>
    </source>
</evidence>
<dbReference type="InterPro" id="IPR001932">
    <property type="entry name" value="PPM-type_phosphatase-like_dom"/>
</dbReference>
<dbReference type="Gene3D" id="3.60.40.10">
    <property type="entry name" value="PPM-type phosphatase domain"/>
    <property type="match status" value="1"/>
</dbReference>
<evidence type="ECO:0000259" key="3">
    <source>
        <dbReference type="SMART" id="SM00331"/>
    </source>
</evidence>
<evidence type="ECO:0008006" key="6">
    <source>
        <dbReference type="Google" id="ProtNLM"/>
    </source>
</evidence>
<feature type="domain" description="PPM-type phosphatase" evidence="3">
    <location>
        <begin position="192"/>
        <end position="404"/>
    </location>
</feature>
<keyword evidence="5" id="KW-1185">Reference proteome</keyword>
<evidence type="ECO:0000259" key="2">
    <source>
        <dbReference type="SMART" id="SM00065"/>
    </source>
</evidence>
<dbReference type="Gene3D" id="3.30.450.40">
    <property type="match status" value="1"/>
</dbReference>
<protein>
    <recommendedName>
        <fullName evidence="6">GAF domain-containing protein</fullName>
    </recommendedName>
</protein>